<evidence type="ECO:0000256" key="2">
    <source>
        <dbReference type="ARBA" id="ARBA00009347"/>
    </source>
</evidence>
<dbReference type="RefSeq" id="WP_184224800.1">
    <property type="nucleotide sequence ID" value="NZ_JACIIU010000044.1"/>
</dbReference>
<dbReference type="InterPro" id="IPR050741">
    <property type="entry name" value="Acyl-CoA_dehydrogenase"/>
</dbReference>
<dbReference type="GO" id="GO:0050660">
    <property type="term" value="F:flavin adenine dinucleotide binding"/>
    <property type="evidence" value="ECO:0007669"/>
    <property type="project" value="InterPro"/>
</dbReference>
<comment type="cofactor">
    <cofactor evidence="1 6">
        <name>FAD</name>
        <dbReference type="ChEBI" id="CHEBI:57692"/>
    </cofactor>
</comment>
<evidence type="ECO:0000313" key="10">
    <source>
        <dbReference type="EMBL" id="MBB6262583.1"/>
    </source>
</evidence>
<dbReference type="Pfam" id="PF00441">
    <property type="entry name" value="Acyl-CoA_dh_1"/>
    <property type="match status" value="1"/>
</dbReference>
<dbReference type="Gene3D" id="2.40.110.10">
    <property type="entry name" value="Butyryl-CoA Dehydrogenase, subunit A, domain 2"/>
    <property type="match status" value="1"/>
</dbReference>
<evidence type="ECO:0000259" key="9">
    <source>
        <dbReference type="Pfam" id="PF02771"/>
    </source>
</evidence>
<sequence length="384" mass="42754">MDFQLPEELNLFRETLRRFVDRELIPHEGQTMVDGRVTDQMHALISQKAQDAGIWMLEVPEKYGGQELGALALTVFWEEISRTTALPPRDQTVFGPMVGPILLGLNGDLADRYLYPVLRGEKRTCFAQTEPAAGADPAGIKTKAIREGDFYRLNGSKHFITDAVRADFAQVIVSTTPGTGAKGISCLLVDMATAGVTLSRPQQTMMGEQTHEINFDDVLVPVENLVGGEGRGFALAQSWITLGRIRHAARACGVAERCLELAAIHARQRQTFGVPLSERQMVQQMLADSFIELHATRLMMRAAAQGLDDGQDIRHQAYMCKIYGDEMSFRVADRCMQIHGALGLTPDLPIEQFWRDQRAMRITEGPSEVLRVQVAKYVLQHYAV</sequence>
<organism evidence="10 11">
    <name type="scientific">Paenochrobactrum gallinarii</name>
    <dbReference type="NCBI Taxonomy" id="643673"/>
    <lineage>
        <taxon>Bacteria</taxon>
        <taxon>Pseudomonadati</taxon>
        <taxon>Pseudomonadota</taxon>
        <taxon>Alphaproteobacteria</taxon>
        <taxon>Hyphomicrobiales</taxon>
        <taxon>Brucellaceae</taxon>
        <taxon>Paenochrobactrum</taxon>
    </lineage>
</organism>
<name>A0A841LWM6_9HYPH</name>
<protein>
    <submittedName>
        <fullName evidence="10">Acyl-CoA dehydrogenase</fullName>
        <ecNumber evidence="10">1.3.8.7</ecNumber>
    </submittedName>
</protein>
<dbReference type="Proteomes" id="UP000555393">
    <property type="component" value="Unassembled WGS sequence"/>
</dbReference>
<feature type="domain" description="Acyl-CoA oxidase/dehydrogenase middle" evidence="8">
    <location>
        <begin position="125"/>
        <end position="218"/>
    </location>
</feature>
<feature type="domain" description="Acyl-CoA dehydrogenase/oxidase C-terminal" evidence="7">
    <location>
        <begin position="230"/>
        <end position="378"/>
    </location>
</feature>
<dbReference type="InterPro" id="IPR036250">
    <property type="entry name" value="AcylCo_DH-like_C"/>
</dbReference>
<dbReference type="AlphaFoldDB" id="A0A841LWM6"/>
<dbReference type="GO" id="GO:0070991">
    <property type="term" value="F:medium-chain fatty acyl-CoA dehydrogenase activity"/>
    <property type="evidence" value="ECO:0007669"/>
    <property type="project" value="UniProtKB-EC"/>
</dbReference>
<dbReference type="EMBL" id="JACIIU010000044">
    <property type="protein sequence ID" value="MBB6262583.1"/>
    <property type="molecule type" value="Genomic_DNA"/>
</dbReference>
<reference evidence="10 11" key="1">
    <citation type="submission" date="2020-08" db="EMBL/GenBank/DDBJ databases">
        <title>Genomic Encyclopedia of Type Strains, Phase IV (KMG-IV): sequencing the most valuable type-strain genomes for metagenomic binning, comparative biology and taxonomic classification.</title>
        <authorList>
            <person name="Goeker M."/>
        </authorList>
    </citation>
    <scope>NUCLEOTIDE SEQUENCE [LARGE SCALE GENOMIC DNA]</scope>
    <source>
        <strain evidence="10 11">DSM 22336</strain>
    </source>
</reference>
<dbReference type="Pfam" id="PF02770">
    <property type="entry name" value="Acyl-CoA_dh_M"/>
    <property type="match status" value="1"/>
</dbReference>
<evidence type="ECO:0000256" key="5">
    <source>
        <dbReference type="ARBA" id="ARBA00023002"/>
    </source>
</evidence>
<dbReference type="PANTHER" id="PTHR48083:SF2">
    <property type="entry name" value="MEDIUM-CHAIN SPECIFIC ACYL-COA DEHYDROGENASE, MITOCHONDRIAL"/>
    <property type="match status" value="1"/>
</dbReference>
<dbReference type="InterPro" id="IPR009100">
    <property type="entry name" value="AcylCoA_DH/oxidase_NM_dom_sf"/>
</dbReference>
<dbReference type="InterPro" id="IPR037069">
    <property type="entry name" value="AcylCoA_DH/ox_N_sf"/>
</dbReference>
<dbReference type="InterPro" id="IPR009075">
    <property type="entry name" value="AcylCo_DH/oxidase_C"/>
</dbReference>
<dbReference type="GO" id="GO:0005737">
    <property type="term" value="C:cytoplasm"/>
    <property type="evidence" value="ECO:0007669"/>
    <property type="project" value="TreeGrafter"/>
</dbReference>
<evidence type="ECO:0000259" key="7">
    <source>
        <dbReference type="Pfam" id="PF00441"/>
    </source>
</evidence>
<proteinExistence type="inferred from homology"/>
<evidence type="ECO:0000256" key="3">
    <source>
        <dbReference type="ARBA" id="ARBA00022630"/>
    </source>
</evidence>
<evidence type="ECO:0000259" key="8">
    <source>
        <dbReference type="Pfam" id="PF02770"/>
    </source>
</evidence>
<keyword evidence="3 6" id="KW-0285">Flavoprotein</keyword>
<dbReference type="GO" id="GO:0033539">
    <property type="term" value="P:fatty acid beta-oxidation using acyl-CoA dehydrogenase"/>
    <property type="evidence" value="ECO:0007669"/>
    <property type="project" value="TreeGrafter"/>
</dbReference>
<dbReference type="SUPFAM" id="SSF56645">
    <property type="entry name" value="Acyl-CoA dehydrogenase NM domain-like"/>
    <property type="match status" value="1"/>
</dbReference>
<comment type="caution">
    <text evidence="10">The sequence shown here is derived from an EMBL/GenBank/DDBJ whole genome shotgun (WGS) entry which is preliminary data.</text>
</comment>
<keyword evidence="5 6" id="KW-0560">Oxidoreductase</keyword>
<dbReference type="PANTHER" id="PTHR48083">
    <property type="entry name" value="MEDIUM-CHAIN SPECIFIC ACYL-COA DEHYDROGENASE, MITOCHONDRIAL-RELATED"/>
    <property type="match status" value="1"/>
</dbReference>
<dbReference type="EC" id="1.3.8.7" evidence="10"/>
<dbReference type="PIRSF" id="PIRSF016578">
    <property type="entry name" value="HsaA"/>
    <property type="match status" value="1"/>
</dbReference>
<keyword evidence="11" id="KW-1185">Reference proteome</keyword>
<accession>A0A841LWM6</accession>
<dbReference type="CDD" id="cd00567">
    <property type="entry name" value="ACAD"/>
    <property type="match status" value="1"/>
</dbReference>
<dbReference type="Gene3D" id="1.20.140.10">
    <property type="entry name" value="Butyryl-CoA Dehydrogenase, subunit A, domain 3"/>
    <property type="match status" value="1"/>
</dbReference>
<keyword evidence="4 6" id="KW-0274">FAD</keyword>
<evidence type="ECO:0000256" key="6">
    <source>
        <dbReference type="RuleBase" id="RU362125"/>
    </source>
</evidence>
<feature type="domain" description="Acyl-CoA dehydrogenase/oxidase N-terminal" evidence="9">
    <location>
        <begin position="7"/>
        <end position="121"/>
    </location>
</feature>
<dbReference type="Gene3D" id="1.10.540.10">
    <property type="entry name" value="Acyl-CoA dehydrogenase/oxidase, N-terminal domain"/>
    <property type="match status" value="1"/>
</dbReference>
<evidence type="ECO:0000313" key="11">
    <source>
        <dbReference type="Proteomes" id="UP000555393"/>
    </source>
</evidence>
<dbReference type="InterPro" id="IPR046373">
    <property type="entry name" value="Acyl-CoA_Oxase/DH_mid-dom_sf"/>
</dbReference>
<comment type="similarity">
    <text evidence="2 6">Belongs to the acyl-CoA dehydrogenase family.</text>
</comment>
<dbReference type="SUPFAM" id="SSF47203">
    <property type="entry name" value="Acyl-CoA dehydrogenase C-terminal domain-like"/>
    <property type="match status" value="1"/>
</dbReference>
<gene>
    <name evidence="10" type="ORF">FHS77_003163</name>
</gene>
<dbReference type="InterPro" id="IPR013786">
    <property type="entry name" value="AcylCoA_DH/ox_N"/>
</dbReference>
<dbReference type="Pfam" id="PF02771">
    <property type="entry name" value="Acyl-CoA_dh_N"/>
    <property type="match status" value="1"/>
</dbReference>
<dbReference type="InterPro" id="IPR006091">
    <property type="entry name" value="Acyl-CoA_Oxase/DH_mid-dom"/>
</dbReference>
<evidence type="ECO:0000256" key="4">
    <source>
        <dbReference type="ARBA" id="ARBA00022827"/>
    </source>
</evidence>
<evidence type="ECO:0000256" key="1">
    <source>
        <dbReference type="ARBA" id="ARBA00001974"/>
    </source>
</evidence>